<dbReference type="EC" id="5.2.1.8" evidence="2 5"/>
<accession>A0A9W7GA49</accession>
<dbReference type="EMBL" id="BRYA01001126">
    <property type="protein sequence ID" value="GMI39324.1"/>
    <property type="molecule type" value="Genomic_DNA"/>
</dbReference>
<evidence type="ECO:0000256" key="2">
    <source>
        <dbReference type="ARBA" id="ARBA00013194"/>
    </source>
</evidence>
<evidence type="ECO:0000256" key="1">
    <source>
        <dbReference type="ARBA" id="ARBA00000971"/>
    </source>
</evidence>
<evidence type="ECO:0000313" key="7">
    <source>
        <dbReference type="EMBL" id="GMI39324.1"/>
    </source>
</evidence>
<dbReference type="InterPro" id="IPR001179">
    <property type="entry name" value="PPIase_FKBP_dom"/>
</dbReference>
<evidence type="ECO:0000256" key="3">
    <source>
        <dbReference type="ARBA" id="ARBA00023110"/>
    </source>
</evidence>
<keyword evidence="3 5" id="KW-0697">Rotamase</keyword>
<comment type="caution">
    <text evidence="7">The sequence shown here is derived from an EMBL/GenBank/DDBJ whole genome shotgun (WGS) entry which is preliminary data.</text>
</comment>
<dbReference type="InterPro" id="IPR050689">
    <property type="entry name" value="FKBP-type_PPIase"/>
</dbReference>
<sequence>MASLSEMSGMIESTFNVVWAHPRGLSLSKIVQDYSQRIDKGENRVFTQRPATKRALMAHIFKNKMVKVKSSFAYWVGSPIDVYIYPPPSEEDAAAHLKKVAGDPALKKARYIHNVAADALTLKLNEESFQAEPSEVQPFGLCLIVAGGLVLDSEEIDAKESEKMGSVSKVSVCKLCATIGQLGPLLGDKDKMLAARKHWAWYDPEKGDQIDAANGEVKRAGASLGEMVRAKEEGSNNPGVVYPESSLISTESGLQYVTVREGIGAKKPTKGSIVKAHYCGWLDAFESDKKFDSSRDKGKEFQTEVGVGAVIAGWDEMLLDMKRREQRMVIIPAEQGYGDRGVPGHIPPGSTLYFHIELLSFTTA</sequence>
<protein>
    <recommendedName>
        <fullName evidence="2 5">peptidylprolyl isomerase</fullName>
        <ecNumber evidence="2 5">5.2.1.8</ecNumber>
    </recommendedName>
</protein>
<dbReference type="PROSITE" id="PS50059">
    <property type="entry name" value="FKBP_PPIASE"/>
    <property type="match status" value="1"/>
</dbReference>
<reference evidence="8" key="1">
    <citation type="journal article" date="2023" name="Commun. Biol.">
        <title>Genome analysis of Parmales, the sister group of diatoms, reveals the evolutionary specialization of diatoms from phago-mixotrophs to photoautotrophs.</title>
        <authorList>
            <person name="Ban H."/>
            <person name="Sato S."/>
            <person name="Yoshikawa S."/>
            <person name="Yamada K."/>
            <person name="Nakamura Y."/>
            <person name="Ichinomiya M."/>
            <person name="Sato N."/>
            <person name="Blanc-Mathieu R."/>
            <person name="Endo H."/>
            <person name="Kuwata A."/>
            <person name="Ogata H."/>
        </authorList>
    </citation>
    <scope>NUCLEOTIDE SEQUENCE [LARGE SCALE GENOMIC DNA]</scope>
</reference>
<dbReference type="AlphaFoldDB" id="A0A9W7GA49"/>
<evidence type="ECO:0000256" key="4">
    <source>
        <dbReference type="ARBA" id="ARBA00023235"/>
    </source>
</evidence>
<feature type="domain" description="PPIase FKBP-type" evidence="6">
    <location>
        <begin position="271"/>
        <end position="362"/>
    </location>
</feature>
<keyword evidence="4 5" id="KW-0413">Isomerase</keyword>
<dbReference type="Pfam" id="PF00254">
    <property type="entry name" value="FKBP_C"/>
    <property type="match status" value="1"/>
</dbReference>
<dbReference type="PANTHER" id="PTHR10516:SF443">
    <property type="entry name" value="FK506-BINDING PROTEIN 59-RELATED"/>
    <property type="match status" value="1"/>
</dbReference>
<proteinExistence type="predicted"/>
<dbReference type="Gene3D" id="3.10.50.40">
    <property type="match status" value="1"/>
</dbReference>
<dbReference type="GO" id="GO:0005737">
    <property type="term" value="C:cytoplasm"/>
    <property type="evidence" value="ECO:0007669"/>
    <property type="project" value="TreeGrafter"/>
</dbReference>
<comment type="catalytic activity">
    <reaction evidence="1 5">
        <text>[protein]-peptidylproline (omega=180) = [protein]-peptidylproline (omega=0)</text>
        <dbReference type="Rhea" id="RHEA:16237"/>
        <dbReference type="Rhea" id="RHEA-COMP:10747"/>
        <dbReference type="Rhea" id="RHEA-COMP:10748"/>
        <dbReference type="ChEBI" id="CHEBI:83833"/>
        <dbReference type="ChEBI" id="CHEBI:83834"/>
        <dbReference type="EC" id="5.2.1.8"/>
    </reaction>
</comment>
<keyword evidence="8" id="KW-1185">Reference proteome</keyword>
<dbReference type="PANTHER" id="PTHR10516">
    <property type="entry name" value="PEPTIDYL-PROLYL CIS-TRANS ISOMERASE"/>
    <property type="match status" value="1"/>
</dbReference>
<organism evidence="7 8">
    <name type="scientific">Triparma columacea</name>
    <dbReference type="NCBI Taxonomy" id="722753"/>
    <lineage>
        <taxon>Eukaryota</taxon>
        <taxon>Sar</taxon>
        <taxon>Stramenopiles</taxon>
        <taxon>Ochrophyta</taxon>
        <taxon>Bolidophyceae</taxon>
        <taxon>Parmales</taxon>
        <taxon>Triparmaceae</taxon>
        <taxon>Triparma</taxon>
    </lineage>
</organism>
<dbReference type="OrthoDB" id="77911at2759"/>
<gene>
    <name evidence="7" type="ORF">TrCOL_g9493</name>
</gene>
<dbReference type="FunFam" id="3.10.50.40:FF:000006">
    <property type="entry name" value="Peptidyl-prolyl cis-trans isomerase"/>
    <property type="match status" value="1"/>
</dbReference>
<dbReference type="SUPFAM" id="SSF54534">
    <property type="entry name" value="FKBP-like"/>
    <property type="match status" value="1"/>
</dbReference>
<dbReference type="InterPro" id="IPR046357">
    <property type="entry name" value="PPIase_dom_sf"/>
</dbReference>
<dbReference type="Proteomes" id="UP001165065">
    <property type="component" value="Unassembled WGS sequence"/>
</dbReference>
<name>A0A9W7GA49_9STRA</name>
<dbReference type="GO" id="GO:0003755">
    <property type="term" value="F:peptidyl-prolyl cis-trans isomerase activity"/>
    <property type="evidence" value="ECO:0007669"/>
    <property type="project" value="UniProtKB-KW"/>
</dbReference>
<evidence type="ECO:0000259" key="6">
    <source>
        <dbReference type="PROSITE" id="PS50059"/>
    </source>
</evidence>
<evidence type="ECO:0000313" key="8">
    <source>
        <dbReference type="Proteomes" id="UP001165065"/>
    </source>
</evidence>
<evidence type="ECO:0000256" key="5">
    <source>
        <dbReference type="PROSITE-ProRule" id="PRU00277"/>
    </source>
</evidence>